<evidence type="ECO:0000256" key="1">
    <source>
        <dbReference type="SAM" id="MobiDB-lite"/>
    </source>
</evidence>
<evidence type="ECO:0008006" key="4">
    <source>
        <dbReference type="Google" id="ProtNLM"/>
    </source>
</evidence>
<feature type="compositionally biased region" description="Low complexity" evidence="1">
    <location>
        <begin position="46"/>
        <end position="56"/>
    </location>
</feature>
<accession>A0ABS1D293</accession>
<evidence type="ECO:0000313" key="3">
    <source>
        <dbReference type="Proteomes" id="UP000697995"/>
    </source>
</evidence>
<evidence type="ECO:0000313" key="2">
    <source>
        <dbReference type="EMBL" id="MBK1660793.1"/>
    </source>
</evidence>
<keyword evidence="3" id="KW-1185">Reference proteome</keyword>
<proteinExistence type="predicted"/>
<organism evidence="2 3">
    <name type="scientific">Paracraurococcus ruber</name>
    <dbReference type="NCBI Taxonomy" id="77675"/>
    <lineage>
        <taxon>Bacteria</taxon>
        <taxon>Pseudomonadati</taxon>
        <taxon>Pseudomonadota</taxon>
        <taxon>Alphaproteobacteria</taxon>
        <taxon>Acetobacterales</taxon>
        <taxon>Roseomonadaceae</taxon>
        <taxon>Paracraurococcus</taxon>
    </lineage>
</organism>
<name>A0ABS1D293_9PROT</name>
<dbReference type="RefSeq" id="WP_133218703.1">
    <property type="nucleotide sequence ID" value="NZ_NRSG01000212.1"/>
</dbReference>
<reference evidence="2 3" key="1">
    <citation type="journal article" date="2020" name="Microorganisms">
        <title>Osmotic Adaptation and Compatible Solute Biosynthesis of Phototrophic Bacteria as Revealed from Genome Analyses.</title>
        <authorList>
            <person name="Imhoff J.F."/>
            <person name="Rahn T."/>
            <person name="Kunzel S."/>
            <person name="Keller A."/>
            <person name="Neulinger S.C."/>
        </authorList>
    </citation>
    <scope>NUCLEOTIDE SEQUENCE [LARGE SCALE GENOMIC DNA]</scope>
    <source>
        <strain evidence="2 3">DSM 15382</strain>
    </source>
</reference>
<gene>
    <name evidence="2" type="ORF">CKO45_21455</name>
</gene>
<feature type="region of interest" description="Disordered" evidence="1">
    <location>
        <begin position="32"/>
        <end position="88"/>
    </location>
</feature>
<feature type="compositionally biased region" description="Pro residues" evidence="1">
    <location>
        <begin position="78"/>
        <end position="88"/>
    </location>
</feature>
<protein>
    <recommendedName>
        <fullName evidence="4">DUF3078 domain-containing protein</fullName>
    </recommendedName>
</protein>
<dbReference type="EMBL" id="NRSG01000212">
    <property type="protein sequence ID" value="MBK1660793.1"/>
    <property type="molecule type" value="Genomic_DNA"/>
</dbReference>
<dbReference type="Proteomes" id="UP000697995">
    <property type="component" value="Unassembled WGS sequence"/>
</dbReference>
<comment type="caution">
    <text evidence="2">The sequence shown here is derived from an EMBL/GenBank/DDBJ whole genome shotgun (WGS) entry which is preliminary data.</text>
</comment>
<sequence length="347" mass="38294">MPCSTALLIGRRIGRRIGQPAALLALALALPPDRPAETQSRRQARATRAASVASRQARTDALAPPEDPAAGIGLAPGMAPPPGAPRPPEFSADLLLPFLWNTDAEQAIRGRPSPELTPEARLTWTRRLEAQPIRLSALLDASSDRFMRAQDADADLLYGRLRAQYESGQDDQEWQPFASYVPTYSFAPTYARRVDTWHDVALGASRSWNWDAALRRLPPGPDTDSAAAWSVNVNGALQRRQRDGGPPSFAALLNPSVTWTLSAAWSTSLELDVTRRWFDRFEGRRRADWLLTPILTVEFQPPEGWLPAIGAPVLDLQVFLTRQASSAPEGRFHQWGAGPILRTAWKF</sequence>
<feature type="compositionally biased region" description="Low complexity" evidence="1">
    <location>
        <begin position="68"/>
        <end position="77"/>
    </location>
</feature>